<keyword evidence="2" id="KW-1133">Transmembrane helix</keyword>
<reference evidence="5" key="1">
    <citation type="journal article" date="2015" name="Nat. Genet.">
        <title>The genome and transcriptome of the zoonotic hookworm Ancylostoma ceylanicum identify infection-specific gene families.</title>
        <authorList>
            <person name="Schwarz E.M."/>
            <person name="Hu Y."/>
            <person name="Antoshechkin I."/>
            <person name="Miller M.M."/>
            <person name="Sternberg P.W."/>
            <person name="Aroian R.V."/>
        </authorList>
    </citation>
    <scope>NUCLEOTIDE SEQUENCE</scope>
    <source>
        <strain evidence="5">HY135</strain>
    </source>
</reference>
<sequence>MLSLIALFQRQHQPKSSTRSCGVDGEIGNRPGLRSITMSIEWQLYSRWNGNQVSTTGYSEPLISCDGTSCLNEGVCQNIAGKLRCFCPEPFHGQFCQLTSEDSSFEWAATEIVLLFIIGFLVACAVGMICCR</sequence>
<protein>
    <recommendedName>
        <fullName evidence="3">EGF-like domain-containing protein</fullName>
    </recommendedName>
</protein>
<dbReference type="Gene3D" id="2.10.25.10">
    <property type="entry name" value="Laminin"/>
    <property type="match status" value="1"/>
</dbReference>
<dbReference type="PROSITE" id="PS50026">
    <property type="entry name" value="EGF_3"/>
    <property type="match status" value="1"/>
</dbReference>
<dbReference type="OrthoDB" id="5772665at2759"/>
<dbReference type="EMBL" id="JARK01000285">
    <property type="protein sequence ID" value="EYC38935.1"/>
    <property type="molecule type" value="Genomic_DNA"/>
</dbReference>
<proteinExistence type="predicted"/>
<keyword evidence="2" id="KW-0472">Membrane</keyword>
<dbReference type="PROSITE" id="PS01186">
    <property type="entry name" value="EGF_2"/>
    <property type="match status" value="1"/>
</dbReference>
<dbReference type="AlphaFoldDB" id="A0A016WH12"/>
<keyword evidence="1" id="KW-1015">Disulfide bond</keyword>
<comment type="caution">
    <text evidence="1">Lacks conserved residue(s) required for the propagation of feature annotation.</text>
</comment>
<dbReference type="InterPro" id="IPR000742">
    <property type="entry name" value="EGF"/>
</dbReference>
<evidence type="ECO:0000256" key="1">
    <source>
        <dbReference type="PROSITE-ProRule" id="PRU00076"/>
    </source>
</evidence>
<name>A0A016WH12_9BILA</name>
<dbReference type="STRING" id="53326.A0A016WH12"/>
<dbReference type="Proteomes" id="UP000024635">
    <property type="component" value="Unassembled WGS sequence"/>
</dbReference>
<evidence type="ECO:0000313" key="4">
    <source>
        <dbReference type="EMBL" id="EYC38935.1"/>
    </source>
</evidence>
<feature type="domain" description="EGF-like" evidence="3">
    <location>
        <begin position="61"/>
        <end position="97"/>
    </location>
</feature>
<dbReference type="PROSITE" id="PS00022">
    <property type="entry name" value="EGF_1"/>
    <property type="match status" value="1"/>
</dbReference>
<accession>A0A016WH12</accession>
<evidence type="ECO:0000313" key="5">
    <source>
        <dbReference type="Proteomes" id="UP000024635"/>
    </source>
</evidence>
<dbReference type="SUPFAM" id="SSF57196">
    <property type="entry name" value="EGF/Laminin"/>
    <property type="match status" value="1"/>
</dbReference>
<feature type="disulfide bond" evidence="1">
    <location>
        <begin position="87"/>
        <end position="96"/>
    </location>
</feature>
<dbReference type="CDD" id="cd00054">
    <property type="entry name" value="EGF_CA"/>
    <property type="match status" value="1"/>
</dbReference>
<comment type="caution">
    <text evidence="4">The sequence shown here is derived from an EMBL/GenBank/DDBJ whole genome shotgun (WGS) entry which is preliminary data.</text>
</comment>
<organism evidence="4 5">
    <name type="scientific">Ancylostoma ceylanicum</name>
    <dbReference type="NCBI Taxonomy" id="53326"/>
    <lineage>
        <taxon>Eukaryota</taxon>
        <taxon>Metazoa</taxon>
        <taxon>Ecdysozoa</taxon>
        <taxon>Nematoda</taxon>
        <taxon>Chromadorea</taxon>
        <taxon>Rhabditida</taxon>
        <taxon>Rhabditina</taxon>
        <taxon>Rhabditomorpha</taxon>
        <taxon>Strongyloidea</taxon>
        <taxon>Ancylostomatidae</taxon>
        <taxon>Ancylostomatinae</taxon>
        <taxon>Ancylostoma</taxon>
    </lineage>
</organism>
<feature type="transmembrane region" description="Helical" evidence="2">
    <location>
        <begin position="112"/>
        <end position="131"/>
    </location>
</feature>
<keyword evidence="2" id="KW-0812">Transmembrane</keyword>
<gene>
    <name evidence="4" type="primary">Acey_s0685.g1512</name>
    <name evidence="4" type="synonym">Acey-C40H5.2</name>
    <name evidence="4" type="ORF">Y032_0685g1512</name>
</gene>
<evidence type="ECO:0000259" key="3">
    <source>
        <dbReference type="PROSITE" id="PS50026"/>
    </source>
</evidence>
<keyword evidence="5" id="KW-1185">Reference proteome</keyword>
<keyword evidence="1" id="KW-0245">EGF-like domain</keyword>
<evidence type="ECO:0000256" key="2">
    <source>
        <dbReference type="SAM" id="Phobius"/>
    </source>
</evidence>